<reference evidence="4" key="1">
    <citation type="submission" date="2025-08" db="UniProtKB">
        <authorList>
            <consortium name="RefSeq"/>
        </authorList>
    </citation>
    <scope>IDENTIFICATION</scope>
</reference>
<dbReference type="OrthoDB" id="8854879at2759"/>
<keyword evidence="1" id="KW-0223">Dioxygenase</keyword>
<comment type="cofactor">
    <cofactor evidence="1">
        <name>Zn(2+)</name>
        <dbReference type="ChEBI" id="CHEBI:29105"/>
    </cofactor>
    <text evidence="1">The zinc ions have a structural role.</text>
</comment>
<keyword evidence="1" id="KW-0408">Iron</keyword>
<dbReference type="PANTHER" id="PTHR23358:SF6">
    <property type="entry name" value="METHYLCYTOSINE DIOXYGENASE TET"/>
    <property type="match status" value="1"/>
</dbReference>
<dbReference type="GO" id="GO:0008270">
    <property type="term" value="F:zinc ion binding"/>
    <property type="evidence" value="ECO:0007669"/>
    <property type="project" value="UniProtKB-UniRule"/>
</dbReference>
<feature type="compositionally biased region" description="Low complexity" evidence="2">
    <location>
        <begin position="261"/>
        <end position="272"/>
    </location>
</feature>
<evidence type="ECO:0000256" key="2">
    <source>
        <dbReference type="SAM" id="MobiDB-lite"/>
    </source>
</evidence>
<evidence type="ECO:0000313" key="4">
    <source>
        <dbReference type="RefSeq" id="XP_016978029.1"/>
    </source>
</evidence>
<dbReference type="AlphaFoldDB" id="A0A6P4EN51"/>
<dbReference type="RefSeq" id="XP_016978029.1">
    <property type="nucleotide sequence ID" value="XM_017122540.1"/>
</dbReference>
<dbReference type="GO" id="GO:0141166">
    <property type="term" value="P:chromosomal 5-methylcytosine DNA demethylation pathway"/>
    <property type="evidence" value="ECO:0007669"/>
    <property type="project" value="UniProtKB-UniRule"/>
</dbReference>
<dbReference type="InterPro" id="IPR040175">
    <property type="entry name" value="TET1/2/3"/>
</dbReference>
<comment type="function">
    <text evidence="1">Dioxygenase that catalyzes the conversion of the modified genomic base 5-methylcytosine (5mC) into 5-hydroxymethylcytosine (5hmC) and plays a key role in epigenetic chromatin reprogramming during embryonic development.</text>
</comment>
<feature type="region of interest" description="Disordered" evidence="2">
    <location>
        <begin position="221"/>
        <end position="315"/>
    </location>
</feature>
<comment type="catalytic activity">
    <reaction evidence="1">
        <text>a 5-hydroxymethyl-2'-deoxycytidine in DNA + 2-oxoglutarate + O2 = a 5-formyl-2'-deoxycytidine in DNA + succinate + CO2 + H2O</text>
        <dbReference type="Rhea" id="RHEA:53828"/>
        <dbReference type="Rhea" id="RHEA-COMP:13315"/>
        <dbReference type="Rhea" id="RHEA-COMP:13656"/>
        <dbReference type="ChEBI" id="CHEBI:15377"/>
        <dbReference type="ChEBI" id="CHEBI:15379"/>
        <dbReference type="ChEBI" id="CHEBI:16526"/>
        <dbReference type="ChEBI" id="CHEBI:16810"/>
        <dbReference type="ChEBI" id="CHEBI:30031"/>
        <dbReference type="ChEBI" id="CHEBI:136731"/>
        <dbReference type="ChEBI" id="CHEBI:137731"/>
        <dbReference type="EC" id="1.14.11.80"/>
    </reaction>
</comment>
<dbReference type="GO" id="GO:0040029">
    <property type="term" value="P:epigenetic regulation of gene expression"/>
    <property type="evidence" value="ECO:0007669"/>
    <property type="project" value="InterPro"/>
</dbReference>
<feature type="compositionally biased region" description="Pro residues" evidence="2">
    <location>
        <begin position="163"/>
        <end position="174"/>
    </location>
</feature>
<comment type="catalytic activity">
    <reaction evidence="1">
        <text>a 5-methyl-2'-deoxycytidine in DNA + 2-oxoglutarate + O2 = a 5-hydroxymethyl-2'-deoxycytidine in DNA + succinate + CO2</text>
        <dbReference type="Rhea" id="RHEA:52636"/>
        <dbReference type="Rhea" id="RHEA-COMP:11370"/>
        <dbReference type="Rhea" id="RHEA-COMP:13315"/>
        <dbReference type="ChEBI" id="CHEBI:15379"/>
        <dbReference type="ChEBI" id="CHEBI:16526"/>
        <dbReference type="ChEBI" id="CHEBI:16810"/>
        <dbReference type="ChEBI" id="CHEBI:30031"/>
        <dbReference type="ChEBI" id="CHEBI:85454"/>
        <dbReference type="ChEBI" id="CHEBI:136731"/>
        <dbReference type="EC" id="1.14.11.80"/>
    </reaction>
</comment>
<feature type="domain" description="Methylcytosine dioxygenase TET1-3 oxygenase" evidence="3">
    <location>
        <begin position="2"/>
        <end position="357"/>
    </location>
</feature>
<organism evidence="4">
    <name type="scientific">Drosophila rhopaloa</name>
    <name type="common">Fruit fly</name>
    <dbReference type="NCBI Taxonomy" id="1041015"/>
    <lineage>
        <taxon>Eukaryota</taxon>
        <taxon>Metazoa</taxon>
        <taxon>Ecdysozoa</taxon>
        <taxon>Arthropoda</taxon>
        <taxon>Hexapoda</taxon>
        <taxon>Insecta</taxon>
        <taxon>Pterygota</taxon>
        <taxon>Neoptera</taxon>
        <taxon>Endopterygota</taxon>
        <taxon>Diptera</taxon>
        <taxon>Brachycera</taxon>
        <taxon>Muscomorpha</taxon>
        <taxon>Ephydroidea</taxon>
        <taxon>Drosophilidae</taxon>
        <taxon>Drosophila</taxon>
        <taxon>Sophophora</taxon>
    </lineage>
</organism>
<feature type="region of interest" description="Disordered" evidence="2">
    <location>
        <begin position="159"/>
        <end position="181"/>
    </location>
</feature>
<keyword evidence="1" id="KW-0862">Zinc</keyword>
<dbReference type="GO" id="GO:0045944">
    <property type="term" value="P:positive regulation of transcription by RNA polymerase II"/>
    <property type="evidence" value="ECO:0007669"/>
    <property type="project" value="TreeGrafter"/>
</dbReference>
<comment type="catalytic activity">
    <reaction evidence="1">
        <text>a 5-formyl-2'-deoxycytidine in DNA + 2-oxoglutarate + O2 = a 5-carboxyl-2'-deoxycytidine in DNA + succinate + CO2 + H(+)</text>
        <dbReference type="Rhea" id="RHEA:53832"/>
        <dbReference type="Rhea" id="RHEA-COMP:13656"/>
        <dbReference type="Rhea" id="RHEA-COMP:13657"/>
        <dbReference type="ChEBI" id="CHEBI:15378"/>
        <dbReference type="ChEBI" id="CHEBI:15379"/>
        <dbReference type="ChEBI" id="CHEBI:16526"/>
        <dbReference type="ChEBI" id="CHEBI:16810"/>
        <dbReference type="ChEBI" id="CHEBI:30031"/>
        <dbReference type="ChEBI" id="CHEBI:137731"/>
        <dbReference type="ChEBI" id="CHEBI:137732"/>
        <dbReference type="EC" id="1.14.11.80"/>
    </reaction>
</comment>
<dbReference type="InterPro" id="IPR046942">
    <property type="entry name" value="TET_oxygenase"/>
</dbReference>
<evidence type="ECO:0000256" key="1">
    <source>
        <dbReference type="RuleBase" id="RU367064"/>
    </source>
</evidence>
<gene>
    <name evidence="4" type="primary">LOC108043729</name>
</gene>
<sequence>LANPGGVTTEVQQVHQQTQQQGVLAPGGVVPTGLPLVGGAPGDLKSRLVSEENPDSTTLVNHHHHHHNLTESKLTALTAMQPMTNLAQLTTSHHPQEGFVKPKPPPSDYTAQYTAQYPNNYQMYPPPPPPPHSAYSAYDAYQNMNYNYGYHQAYSPYGMYPQQTPPPTPPPPSPNWNMYGHHQTGSVNSGYGGANPAVGAGSLIATHGAVAPAGVGLQKPIVPVPGPLHHQQQVQQQHQVQQQQQQEPPQTILPDLSNGQTTSETVATPTPTGEAPSNDAGSGNPGAGNQTPTGGASAAITAPPAASPGSTNSSKIEPIGEVAEINENIEAFQDPQMGGVAIALNHGSVLIECAKHE</sequence>
<dbReference type="GO" id="GO:0070579">
    <property type="term" value="F:DNA 5-methylcytosine dioxygenase activity"/>
    <property type="evidence" value="ECO:0007669"/>
    <property type="project" value="UniProtKB-UniRule"/>
</dbReference>
<keyword evidence="1" id="KW-0479">Metal-binding</keyword>
<proteinExistence type="inferred from homology"/>
<feature type="compositionally biased region" description="Low complexity" evidence="2">
    <location>
        <begin position="229"/>
        <end position="246"/>
    </location>
</feature>
<comment type="similarity">
    <text evidence="1">Belongs to the TET family.</text>
</comment>
<name>A0A6P4EN51_DRORH</name>
<keyword evidence="1" id="KW-0560">Oxidoreductase</keyword>
<dbReference type="EC" id="1.14.11.80" evidence="1"/>
<dbReference type="SMART" id="SM01333">
    <property type="entry name" value="Tet_JBP"/>
    <property type="match status" value="1"/>
</dbReference>
<feature type="non-terminal residue" evidence="4">
    <location>
        <position position="1"/>
    </location>
</feature>
<protein>
    <recommendedName>
        <fullName evidence="1">Methylcytosine dioxygenase TET</fullName>
        <ecNumber evidence="1">1.14.11.80</ecNumber>
    </recommendedName>
</protein>
<dbReference type="PANTHER" id="PTHR23358">
    <property type="entry name" value="METHYLCYTOSINE DIOXYGENASE TET"/>
    <property type="match status" value="1"/>
</dbReference>
<comment type="cofactor">
    <cofactor evidence="1">
        <name>Fe(2+)</name>
        <dbReference type="ChEBI" id="CHEBI:29033"/>
    </cofactor>
    <text evidence="1">Binds 1 Fe(2+) ion per subunit.</text>
</comment>
<evidence type="ECO:0000259" key="3">
    <source>
        <dbReference type="SMART" id="SM01333"/>
    </source>
</evidence>
<dbReference type="GO" id="GO:0005634">
    <property type="term" value="C:nucleus"/>
    <property type="evidence" value="ECO:0007669"/>
    <property type="project" value="UniProtKB-UniRule"/>
</dbReference>
<feature type="compositionally biased region" description="Low complexity" evidence="2">
    <location>
        <begin position="291"/>
        <end position="311"/>
    </location>
</feature>
<feature type="non-terminal residue" evidence="4">
    <location>
        <position position="357"/>
    </location>
</feature>
<accession>A0A6P4EN51</accession>